<feature type="non-terminal residue" evidence="1">
    <location>
        <position position="1"/>
    </location>
</feature>
<dbReference type="AlphaFoldDB" id="A0A8J4LTA0"/>
<evidence type="ECO:0000313" key="1">
    <source>
        <dbReference type="EMBL" id="GIM08679.1"/>
    </source>
</evidence>
<proteinExistence type="predicted"/>
<dbReference type="EMBL" id="BNCQ01000028">
    <property type="protein sequence ID" value="GIM08679.1"/>
    <property type="molecule type" value="Genomic_DNA"/>
</dbReference>
<sequence length="116" mass="12913">SPNGSLYMTVLLDDFTKFTAVAFMDTKEVVREKVIIMITQLEIMGPGRSAPTMVVSLSMRSCVHFSGRRGIRHGMTVGYTREKMRALLLDSKLPQDMWAEVAATANYLRNISPAEG</sequence>
<gene>
    <name evidence="1" type="ORF">Vretimale_12682</name>
</gene>
<evidence type="ECO:0008006" key="3">
    <source>
        <dbReference type="Google" id="ProtNLM"/>
    </source>
</evidence>
<feature type="non-terminal residue" evidence="1">
    <location>
        <position position="116"/>
    </location>
</feature>
<organism evidence="1 2">
    <name type="scientific">Volvox reticuliferus</name>
    <dbReference type="NCBI Taxonomy" id="1737510"/>
    <lineage>
        <taxon>Eukaryota</taxon>
        <taxon>Viridiplantae</taxon>
        <taxon>Chlorophyta</taxon>
        <taxon>core chlorophytes</taxon>
        <taxon>Chlorophyceae</taxon>
        <taxon>CS clade</taxon>
        <taxon>Chlamydomonadales</taxon>
        <taxon>Volvocaceae</taxon>
        <taxon>Volvox</taxon>
    </lineage>
</organism>
<accession>A0A8J4LTA0</accession>
<dbReference type="Proteomes" id="UP000722791">
    <property type="component" value="Unassembled WGS sequence"/>
</dbReference>
<comment type="caution">
    <text evidence="1">The sequence shown here is derived from an EMBL/GenBank/DDBJ whole genome shotgun (WGS) entry which is preliminary data.</text>
</comment>
<protein>
    <recommendedName>
        <fullName evidence="3">Integrase catalytic domain-containing protein</fullName>
    </recommendedName>
</protein>
<name>A0A8J4LTA0_9CHLO</name>
<evidence type="ECO:0000313" key="2">
    <source>
        <dbReference type="Proteomes" id="UP000722791"/>
    </source>
</evidence>
<reference evidence="1" key="1">
    <citation type="journal article" date="2021" name="Proc. Natl. Acad. Sci. U.S.A.">
        <title>Three genomes in the algal genus Volvox reveal the fate of a haploid sex-determining region after a transition to homothallism.</title>
        <authorList>
            <person name="Yamamoto K."/>
            <person name="Hamaji T."/>
            <person name="Kawai-Toyooka H."/>
            <person name="Matsuzaki R."/>
            <person name="Takahashi F."/>
            <person name="Nishimura Y."/>
            <person name="Kawachi M."/>
            <person name="Noguchi H."/>
            <person name="Minakuchi Y."/>
            <person name="Umen J.G."/>
            <person name="Toyoda A."/>
            <person name="Nozaki H."/>
        </authorList>
    </citation>
    <scope>NUCLEOTIDE SEQUENCE</scope>
    <source>
        <strain evidence="1">NIES-3785</strain>
    </source>
</reference>